<dbReference type="InterPro" id="IPR001163">
    <property type="entry name" value="Sm_dom_euk/arc"/>
</dbReference>
<dbReference type="InterPro" id="IPR010920">
    <property type="entry name" value="LSM_dom_sf"/>
</dbReference>
<dbReference type="EMBL" id="JBCAWK010000012">
    <property type="protein sequence ID" value="KAK8845452.1"/>
    <property type="molecule type" value="Genomic_DNA"/>
</dbReference>
<dbReference type="RefSeq" id="XP_066800260.1">
    <property type="nucleotide sequence ID" value="XM_066949252.1"/>
</dbReference>
<dbReference type="InterPro" id="IPR050914">
    <property type="entry name" value="snRNP_SmB/NAA38-like"/>
</dbReference>
<feature type="region of interest" description="Disordered" evidence="1">
    <location>
        <begin position="81"/>
        <end position="146"/>
    </location>
</feature>
<dbReference type="Gene3D" id="2.30.30.100">
    <property type="match status" value="1"/>
</dbReference>
<evidence type="ECO:0000313" key="4">
    <source>
        <dbReference type="Proteomes" id="UP001388673"/>
    </source>
</evidence>
<dbReference type="AlphaFoldDB" id="A0AAW0YU31"/>
<keyword evidence="4" id="KW-1185">Reference proteome</keyword>
<dbReference type="GeneID" id="92183423"/>
<dbReference type="Proteomes" id="UP001388673">
    <property type="component" value="Unassembled WGS sequence"/>
</dbReference>
<accession>A0AAW0YU31</accession>
<sequence>MTDTLPRTTSNLLRMPHPTASPPAQDKDSGRPSLEVLLNQIVTLTLVDGRVIVGLFTCVDKGCNIILKEAEEFGGGVSMLGETSRQESSEELGSEVGDKNDEVDHDENRADEVGNGNGTKTEKVQDTVTKAEVEPEAETEKDEETELLERLRKNRAEYWPRSEPFGGWGSGFGGRGLGMVGVKGKDVVKIEVGKEVWRGIGGEVDV</sequence>
<organism evidence="3 4">
    <name type="scientific">Kwoniella newhampshirensis</name>
    <dbReference type="NCBI Taxonomy" id="1651941"/>
    <lineage>
        <taxon>Eukaryota</taxon>
        <taxon>Fungi</taxon>
        <taxon>Dikarya</taxon>
        <taxon>Basidiomycota</taxon>
        <taxon>Agaricomycotina</taxon>
        <taxon>Tremellomycetes</taxon>
        <taxon>Tremellales</taxon>
        <taxon>Cryptococcaceae</taxon>
        <taxon>Kwoniella</taxon>
    </lineage>
</organism>
<dbReference type="SUPFAM" id="SSF50182">
    <property type="entry name" value="Sm-like ribonucleoproteins"/>
    <property type="match status" value="1"/>
</dbReference>
<feature type="region of interest" description="Disordered" evidence="1">
    <location>
        <begin position="1"/>
        <end position="31"/>
    </location>
</feature>
<dbReference type="Pfam" id="PF01423">
    <property type="entry name" value="LSM"/>
    <property type="match status" value="1"/>
</dbReference>
<proteinExistence type="predicted"/>
<evidence type="ECO:0000256" key="1">
    <source>
        <dbReference type="SAM" id="MobiDB-lite"/>
    </source>
</evidence>
<comment type="caution">
    <text evidence="3">The sequence shown here is derived from an EMBL/GenBank/DDBJ whole genome shotgun (WGS) entry which is preliminary data.</text>
</comment>
<dbReference type="PANTHER" id="PTHR10701">
    <property type="entry name" value="SMALL NUCLEAR RIBONUCLEOPROTEIN-ASSOCIATED PROTEIN B AND N"/>
    <property type="match status" value="1"/>
</dbReference>
<dbReference type="SMART" id="SM00651">
    <property type="entry name" value="Sm"/>
    <property type="match status" value="1"/>
</dbReference>
<feature type="compositionally biased region" description="Basic and acidic residues" evidence="1">
    <location>
        <begin position="120"/>
        <end position="133"/>
    </location>
</feature>
<dbReference type="KEGG" id="kne:92183423"/>
<evidence type="ECO:0000259" key="2">
    <source>
        <dbReference type="SMART" id="SM00651"/>
    </source>
</evidence>
<feature type="compositionally biased region" description="Acidic residues" evidence="1">
    <location>
        <begin position="134"/>
        <end position="146"/>
    </location>
</feature>
<feature type="domain" description="Sm" evidence="2">
    <location>
        <begin position="32"/>
        <end position="192"/>
    </location>
</feature>
<name>A0AAW0YU31_9TREE</name>
<feature type="compositionally biased region" description="Polar residues" evidence="1">
    <location>
        <begin position="1"/>
        <end position="12"/>
    </location>
</feature>
<evidence type="ECO:0000313" key="3">
    <source>
        <dbReference type="EMBL" id="KAK8845452.1"/>
    </source>
</evidence>
<dbReference type="PANTHER" id="PTHR10701:SF5">
    <property type="entry name" value="N-ALPHA-ACETYLTRANSFERASE 38, NATC AUXILIARY SUBUNIT"/>
    <property type="match status" value="1"/>
</dbReference>
<reference evidence="3 4" key="1">
    <citation type="journal article" date="2024" name="bioRxiv">
        <title>Comparative genomics of Cryptococcus and Kwoniella reveals pathogenesis evolution and contrasting karyotype dynamics via intercentromeric recombination or chromosome fusion.</title>
        <authorList>
            <person name="Coelho M.A."/>
            <person name="David-Palma M."/>
            <person name="Shea T."/>
            <person name="Bowers K."/>
            <person name="McGinley-Smith S."/>
            <person name="Mohammad A.W."/>
            <person name="Gnirke A."/>
            <person name="Yurkov A.M."/>
            <person name="Nowrousian M."/>
            <person name="Sun S."/>
            <person name="Cuomo C.A."/>
            <person name="Heitman J."/>
        </authorList>
    </citation>
    <scope>NUCLEOTIDE SEQUENCE [LARGE SCALE GENOMIC DNA]</scope>
    <source>
        <strain evidence="3 4">CBS 13917</strain>
    </source>
</reference>
<protein>
    <recommendedName>
        <fullName evidence="2">Sm domain-containing protein</fullName>
    </recommendedName>
</protein>
<feature type="compositionally biased region" description="Basic and acidic residues" evidence="1">
    <location>
        <begin position="96"/>
        <end position="112"/>
    </location>
</feature>
<dbReference type="GO" id="GO:0032991">
    <property type="term" value="C:protein-containing complex"/>
    <property type="evidence" value="ECO:0007669"/>
    <property type="project" value="UniProtKB-ARBA"/>
</dbReference>
<gene>
    <name evidence="3" type="ORF">IAR55_006165</name>
</gene>